<protein>
    <submittedName>
        <fullName evidence="1">Uncharacterized protein</fullName>
    </submittedName>
</protein>
<sequence length="182" mass="21426">RDFDFMGFSYSLLSNIATAGLNLVHTLLPARDLQEFYFLPIEFIQFWSYWLNWTDEHIEEIRNGIPFNIEQDWSLMKLNGLDGFLFLFNTNYKQINRTILFDGKLNLKNPQESGYWLLKEIYPQERFIQLIQYNEMNQFLLDGKSVTAYQLMFMSIINQPILIGISGKAFLANETILIIDGV</sequence>
<proteinExistence type="predicted"/>
<reference evidence="1" key="1">
    <citation type="submission" date="2021-02" db="EMBL/GenBank/DDBJ databases">
        <authorList>
            <person name="Nowell W R."/>
        </authorList>
    </citation>
    <scope>NUCLEOTIDE SEQUENCE</scope>
</reference>
<evidence type="ECO:0000313" key="1">
    <source>
        <dbReference type="EMBL" id="CAF4398952.1"/>
    </source>
</evidence>
<organism evidence="1 2">
    <name type="scientific">Adineta steineri</name>
    <dbReference type="NCBI Taxonomy" id="433720"/>
    <lineage>
        <taxon>Eukaryota</taxon>
        <taxon>Metazoa</taxon>
        <taxon>Spiralia</taxon>
        <taxon>Gnathifera</taxon>
        <taxon>Rotifera</taxon>
        <taxon>Eurotatoria</taxon>
        <taxon>Bdelloidea</taxon>
        <taxon>Adinetida</taxon>
        <taxon>Adinetidae</taxon>
        <taxon>Adineta</taxon>
    </lineage>
</organism>
<feature type="non-terminal residue" evidence="1">
    <location>
        <position position="1"/>
    </location>
</feature>
<comment type="caution">
    <text evidence="1">The sequence shown here is derived from an EMBL/GenBank/DDBJ whole genome shotgun (WGS) entry which is preliminary data.</text>
</comment>
<feature type="non-terminal residue" evidence="1">
    <location>
        <position position="182"/>
    </location>
</feature>
<accession>A0A820P6A9</accession>
<name>A0A820P6A9_9BILA</name>
<dbReference type="AlphaFoldDB" id="A0A820P6A9"/>
<evidence type="ECO:0000313" key="2">
    <source>
        <dbReference type="Proteomes" id="UP000663881"/>
    </source>
</evidence>
<dbReference type="EMBL" id="CAJOAY010027485">
    <property type="protein sequence ID" value="CAF4398952.1"/>
    <property type="molecule type" value="Genomic_DNA"/>
</dbReference>
<dbReference type="Proteomes" id="UP000663881">
    <property type="component" value="Unassembled WGS sequence"/>
</dbReference>
<gene>
    <name evidence="1" type="ORF">OKA104_LOCUS51288</name>
</gene>